<organism evidence="1 2">
    <name type="scientific">Podospora didyma</name>
    <dbReference type="NCBI Taxonomy" id="330526"/>
    <lineage>
        <taxon>Eukaryota</taxon>
        <taxon>Fungi</taxon>
        <taxon>Dikarya</taxon>
        <taxon>Ascomycota</taxon>
        <taxon>Pezizomycotina</taxon>
        <taxon>Sordariomycetes</taxon>
        <taxon>Sordariomycetidae</taxon>
        <taxon>Sordariales</taxon>
        <taxon>Podosporaceae</taxon>
        <taxon>Podospora</taxon>
    </lineage>
</organism>
<evidence type="ECO:0000313" key="2">
    <source>
        <dbReference type="Proteomes" id="UP001285441"/>
    </source>
</evidence>
<dbReference type="AlphaFoldDB" id="A0AAE0NRS8"/>
<dbReference type="EMBL" id="JAULSW010000003">
    <property type="protein sequence ID" value="KAK3386450.1"/>
    <property type="molecule type" value="Genomic_DNA"/>
</dbReference>
<accession>A0AAE0NRS8</accession>
<protein>
    <submittedName>
        <fullName evidence="1">Uncharacterized protein</fullName>
    </submittedName>
</protein>
<dbReference type="Proteomes" id="UP001285441">
    <property type="component" value="Unassembled WGS sequence"/>
</dbReference>
<gene>
    <name evidence="1" type="ORF">B0H63DRAFT_467812</name>
</gene>
<name>A0AAE0NRS8_9PEZI</name>
<keyword evidence="2" id="KW-1185">Reference proteome</keyword>
<sequence length="159" mass="17583">MIPLSFEHFRPAIGTENSVQGHELEWESLLHSSLNLQIRATHLKGSNQQTLPQNHFLKMVKVANIAIAILAAAITGTEATFKTKCREPYDMCGWTLTNEVTGYDQLTLQNAASAGGQDPNNGALVYNSLYGCRENGTIIWKWFCDKGCQPAVTFNDYCG</sequence>
<evidence type="ECO:0000313" key="1">
    <source>
        <dbReference type="EMBL" id="KAK3386450.1"/>
    </source>
</evidence>
<comment type="caution">
    <text evidence="1">The sequence shown here is derived from an EMBL/GenBank/DDBJ whole genome shotgun (WGS) entry which is preliminary data.</text>
</comment>
<reference evidence="1" key="2">
    <citation type="submission" date="2023-06" db="EMBL/GenBank/DDBJ databases">
        <authorList>
            <consortium name="Lawrence Berkeley National Laboratory"/>
            <person name="Haridas S."/>
            <person name="Hensen N."/>
            <person name="Bonometti L."/>
            <person name="Westerberg I."/>
            <person name="Brannstrom I.O."/>
            <person name="Guillou S."/>
            <person name="Cros-Aarteil S."/>
            <person name="Calhoun S."/>
            <person name="Kuo A."/>
            <person name="Mondo S."/>
            <person name="Pangilinan J."/>
            <person name="Riley R."/>
            <person name="LaButti K."/>
            <person name="Andreopoulos B."/>
            <person name="Lipzen A."/>
            <person name="Chen C."/>
            <person name="Yanf M."/>
            <person name="Daum C."/>
            <person name="Ng V."/>
            <person name="Clum A."/>
            <person name="Steindorff A."/>
            <person name="Ohm R."/>
            <person name="Martin F."/>
            <person name="Silar P."/>
            <person name="Natvig D."/>
            <person name="Lalanne C."/>
            <person name="Gautier V."/>
            <person name="Ament-velasquez S.L."/>
            <person name="Kruys A."/>
            <person name="Hutchinson M.I."/>
            <person name="Powell A.J."/>
            <person name="Barry K."/>
            <person name="Miller A.N."/>
            <person name="Grigoriev I.V."/>
            <person name="Debuchy R."/>
            <person name="Gladieux P."/>
            <person name="Thoren M.H."/>
            <person name="Johannesson H."/>
        </authorList>
    </citation>
    <scope>NUCLEOTIDE SEQUENCE</scope>
    <source>
        <strain evidence="1">CBS 232.78</strain>
    </source>
</reference>
<proteinExistence type="predicted"/>
<reference evidence="1" key="1">
    <citation type="journal article" date="2023" name="Mol. Phylogenet. Evol.">
        <title>Genome-scale phylogeny and comparative genomics of the fungal order Sordariales.</title>
        <authorList>
            <person name="Hensen N."/>
            <person name="Bonometti L."/>
            <person name="Westerberg I."/>
            <person name="Brannstrom I.O."/>
            <person name="Guillou S."/>
            <person name="Cros-Aarteil S."/>
            <person name="Calhoun S."/>
            <person name="Haridas S."/>
            <person name="Kuo A."/>
            <person name="Mondo S."/>
            <person name="Pangilinan J."/>
            <person name="Riley R."/>
            <person name="LaButti K."/>
            <person name="Andreopoulos B."/>
            <person name="Lipzen A."/>
            <person name="Chen C."/>
            <person name="Yan M."/>
            <person name="Daum C."/>
            <person name="Ng V."/>
            <person name="Clum A."/>
            <person name="Steindorff A."/>
            <person name="Ohm R.A."/>
            <person name="Martin F."/>
            <person name="Silar P."/>
            <person name="Natvig D.O."/>
            <person name="Lalanne C."/>
            <person name="Gautier V."/>
            <person name="Ament-Velasquez S.L."/>
            <person name="Kruys A."/>
            <person name="Hutchinson M.I."/>
            <person name="Powell A.J."/>
            <person name="Barry K."/>
            <person name="Miller A.N."/>
            <person name="Grigoriev I.V."/>
            <person name="Debuchy R."/>
            <person name="Gladieux P."/>
            <person name="Hiltunen Thoren M."/>
            <person name="Johannesson H."/>
        </authorList>
    </citation>
    <scope>NUCLEOTIDE SEQUENCE</scope>
    <source>
        <strain evidence="1">CBS 232.78</strain>
    </source>
</reference>